<dbReference type="InterPro" id="IPR038595">
    <property type="entry name" value="LOR_sf"/>
</dbReference>
<protein>
    <recommendedName>
        <fullName evidence="4">Tubby C-terminal domain-containing protein</fullName>
    </recommendedName>
</protein>
<evidence type="ECO:0000256" key="1">
    <source>
        <dbReference type="ARBA" id="ARBA00005437"/>
    </source>
</evidence>
<proteinExistence type="inferred from homology"/>
<dbReference type="InterPro" id="IPR025659">
    <property type="entry name" value="Tubby-like_C"/>
</dbReference>
<evidence type="ECO:0008006" key="4">
    <source>
        <dbReference type="Google" id="ProtNLM"/>
    </source>
</evidence>
<reference evidence="2 3" key="1">
    <citation type="submission" date="2024-03" db="EMBL/GenBank/DDBJ databases">
        <title>A high-quality draft genome sequence of Diaporthe vaccinii, a causative agent of upright dieback and viscid rot disease in cranberry plants.</title>
        <authorList>
            <person name="Sarrasin M."/>
            <person name="Lang B.F."/>
            <person name="Burger G."/>
        </authorList>
    </citation>
    <scope>NUCLEOTIDE SEQUENCE [LARGE SCALE GENOMIC DNA]</scope>
    <source>
        <strain evidence="2 3">IS7</strain>
    </source>
</reference>
<dbReference type="Proteomes" id="UP001600888">
    <property type="component" value="Unassembled WGS sequence"/>
</dbReference>
<dbReference type="SUPFAM" id="SSF54518">
    <property type="entry name" value="Tubby C-terminal domain-like"/>
    <property type="match status" value="1"/>
</dbReference>
<dbReference type="Pfam" id="PF04525">
    <property type="entry name" value="LOR"/>
    <property type="match status" value="1"/>
</dbReference>
<comment type="caution">
    <text evidence="2">The sequence shown here is derived from an EMBL/GenBank/DDBJ whole genome shotgun (WGS) entry which is preliminary data.</text>
</comment>
<dbReference type="Gene3D" id="2.40.160.200">
    <property type="entry name" value="LURP1-related"/>
    <property type="match status" value="1"/>
</dbReference>
<gene>
    <name evidence="2" type="ORF">FJTKL_12346</name>
</gene>
<accession>A0ABR4EDY1</accession>
<keyword evidence="3" id="KW-1185">Reference proteome</keyword>
<dbReference type="InterPro" id="IPR007612">
    <property type="entry name" value="LOR"/>
</dbReference>
<name>A0ABR4EDY1_9PEZI</name>
<evidence type="ECO:0000313" key="2">
    <source>
        <dbReference type="EMBL" id="KAL2280629.1"/>
    </source>
</evidence>
<evidence type="ECO:0000313" key="3">
    <source>
        <dbReference type="Proteomes" id="UP001600888"/>
    </source>
</evidence>
<organism evidence="2 3">
    <name type="scientific">Diaporthe vaccinii</name>
    <dbReference type="NCBI Taxonomy" id="105482"/>
    <lineage>
        <taxon>Eukaryota</taxon>
        <taxon>Fungi</taxon>
        <taxon>Dikarya</taxon>
        <taxon>Ascomycota</taxon>
        <taxon>Pezizomycotina</taxon>
        <taxon>Sordariomycetes</taxon>
        <taxon>Sordariomycetidae</taxon>
        <taxon>Diaporthales</taxon>
        <taxon>Diaporthaceae</taxon>
        <taxon>Diaporthe</taxon>
        <taxon>Diaporthe eres species complex</taxon>
    </lineage>
</organism>
<comment type="similarity">
    <text evidence="1">Belongs to the LOR family.</text>
</comment>
<sequence length="240" mass="25796">MAPPQLDSIVENPIFIRPEHVAAEPSKLIVKQRGMSFSGGDITVWTKDSEADAGSHDNNKPPPSYICKGKAASWTQKRTVSDSAGLTLFEIYRKSTGVTWFVHVPGHDTQAGDRPLVTLAMARSAFKDKFDVCVHGENGEDVQLKVRGQDIWKLRTNVYWGDKMVMTTKRQGKLDVYIPGKSLEWEVDVAPGFDTSLATAIMIVLIANLYDRSMKKSSSTGVATGAAIGAGAGAAGGAAA</sequence>
<dbReference type="EMBL" id="JBAWTH010000064">
    <property type="protein sequence ID" value="KAL2280629.1"/>
    <property type="molecule type" value="Genomic_DNA"/>
</dbReference>